<evidence type="ECO:0000256" key="3">
    <source>
        <dbReference type="ARBA" id="ARBA00022448"/>
    </source>
</evidence>
<dbReference type="SUPFAM" id="SSF74653">
    <property type="entry name" value="TolA/TonB C-terminal domain"/>
    <property type="match status" value="1"/>
</dbReference>
<comment type="similarity">
    <text evidence="2">Belongs to the TonB family.</text>
</comment>
<gene>
    <name evidence="13" type="ORF">SAMN04488504_102606</name>
</gene>
<evidence type="ECO:0000256" key="2">
    <source>
        <dbReference type="ARBA" id="ARBA00006555"/>
    </source>
</evidence>
<dbReference type="Pfam" id="PF03544">
    <property type="entry name" value="TonB_C"/>
    <property type="match status" value="1"/>
</dbReference>
<keyword evidence="6 11" id="KW-0812">Transmembrane</keyword>
<keyword evidence="4" id="KW-1003">Cell membrane</keyword>
<dbReference type="InterPro" id="IPR051045">
    <property type="entry name" value="TonB-dependent_transducer"/>
</dbReference>
<dbReference type="InterPro" id="IPR037682">
    <property type="entry name" value="TonB_C"/>
</dbReference>
<dbReference type="InterPro" id="IPR006260">
    <property type="entry name" value="TonB/TolA_C"/>
</dbReference>
<evidence type="ECO:0000313" key="14">
    <source>
        <dbReference type="Proteomes" id="UP000198717"/>
    </source>
</evidence>
<sequence>MSQAVLDNAPTPRRDRSLAVVGVFLLVSLGIHVGGFWALGEGASRTLPAAKRPVEMVMVEVVKPPPPPPPPPETPKPEEPPKPPPPKPKVVKPPPVKVAEAPKPLPPPPVDAPPPPNDTPPPEPQAKPPPLVVGMTMSSTTSAGSFAAPVGNTAYGRTGPTAKDPKDVKGYSAPKYAPIYQVDSEPTVASEVKIPYPEEARRAGVEGTVTLSITIDHEGKVVAVKILKGPGYGLNEAARDAIRRFRFKPAIKGGEPVSTEMKYSYTFLLD</sequence>
<evidence type="ECO:0000256" key="7">
    <source>
        <dbReference type="ARBA" id="ARBA00022927"/>
    </source>
</evidence>
<evidence type="ECO:0000256" key="6">
    <source>
        <dbReference type="ARBA" id="ARBA00022692"/>
    </source>
</evidence>
<evidence type="ECO:0000256" key="11">
    <source>
        <dbReference type="SAM" id="Phobius"/>
    </source>
</evidence>
<keyword evidence="3" id="KW-0813">Transport</keyword>
<evidence type="ECO:0000256" key="1">
    <source>
        <dbReference type="ARBA" id="ARBA00004383"/>
    </source>
</evidence>
<feature type="compositionally biased region" description="Pro residues" evidence="10">
    <location>
        <begin position="103"/>
        <end position="131"/>
    </location>
</feature>
<accession>A0ABY0MMG2</accession>
<comment type="caution">
    <text evidence="13">The sequence shown here is derived from an EMBL/GenBank/DDBJ whole genome shotgun (WGS) entry which is preliminary data.</text>
</comment>
<dbReference type="PROSITE" id="PS52015">
    <property type="entry name" value="TONB_CTD"/>
    <property type="match status" value="1"/>
</dbReference>
<evidence type="ECO:0000256" key="4">
    <source>
        <dbReference type="ARBA" id="ARBA00022475"/>
    </source>
</evidence>
<dbReference type="Proteomes" id="UP000198717">
    <property type="component" value="Unassembled WGS sequence"/>
</dbReference>
<evidence type="ECO:0000259" key="12">
    <source>
        <dbReference type="PROSITE" id="PS52015"/>
    </source>
</evidence>
<reference evidence="13 14" key="1">
    <citation type="submission" date="2016-10" db="EMBL/GenBank/DDBJ databases">
        <authorList>
            <person name="Varghese N."/>
            <person name="Submissions S."/>
        </authorList>
    </citation>
    <scope>NUCLEOTIDE SEQUENCE [LARGE SCALE GENOMIC DNA]</scope>
    <source>
        <strain evidence="13 14">DSM 2260</strain>
    </source>
</reference>
<dbReference type="PRINTS" id="PR01217">
    <property type="entry name" value="PRICHEXTENSN"/>
</dbReference>
<proteinExistence type="inferred from homology"/>
<keyword evidence="7" id="KW-0653">Protein transport</keyword>
<dbReference type="RefSeq" id="WP_090488389.1">
    <property type="nucleotide sequence ID" value="NZ_FNAJ01000002.1"/>
</dbReference>
<keyword evidence="5" id="KW-0997">Cell inner membrane</keyword>
<evidence type="ECO:0000313" key="13">
    <source>
        <dbReference type="EMBL" id="SDD76618.1"/>
    </source>
</evidence>
<comment type="subcellular location">
    <subcellularLocation>
        <location evidence="1">Cell inner membrane</location>
        <topology evidence="1">Single-pass membrane protein</topology>
        <orientation evidence="1">Periplasmic side</orientation>
    </subcellularLocation>
</comment>
<evidence type="ECO:0000256" key="9">
    <source>
        <dbReference type="ARBA" id="ARBA00023136"/>
    </source>
</evidence>
<feature type="compositionally biased region" description="Pro residues" evidence="10">
    <location>
        <begin position="65"/>
        <end position="74"/>
    </location>
</feature>
<dbReference type="NCBIfam" id="TIGR01352">
    <property type="entry name" value="tonB_Cterm"/>
    <property type="match status" value="1"/>
</dbReference>
<dbReference type="Gene3D" id="3.30.1150.10">
    <property type="match status" value="1"/>
</dbReference>
<evidence type="ECO:0000256" key="8">
    <source>
        <dbReference type="ARBA" id="ARBA00022989"/>
    </source>
</evidence>
<organism evidence="13 14">
    <name type="scientific">Myxococcus virescens</name>
    <dbReference type="NCBI Taxonomy" id="83456"/>
    <lineage>
        <taxon>Bacteria</taxon>
        <taxon>Pseudomonadati</taxon>
        <taxon>Myxococcota</taxon>
        <taxon>Myxococcia</taxon>
        <taxon>Myxococcales</taxon>
        <taxon>Cystobacterineae</taxon>
        <taxon>Myxococcaceae</taxon>
        <taxon>Myxococcus</taxon>
    </lineage>
</organism>
<name>A0ABY0MMG2_9BACT</name>
<feature type="transmembrane region" description="Helical" evidence="11">
    <location>
        <begin position="18"/>
        <end position="39"/>
    </location>
</feature>
<keyword evidence="14" id="KW-1185">Reference proteome</keyword>
<dbReference type="PANTHER" id="PTHR33446">
    <property type="entry name" value="PROTEIN TONB-RELATED"/>
    <property type="match status" value="1"/>
</dbReference>
<evidence type="ECO:0000256" key="5">
    <source>
        <dbReference type="ARBA" id="ARBA00022519"/>
    </source>
</evidence>
<feature type="domain" description="TonB C-terminal" evidence="12">
    <location>
        <begin position="181"/>
        <end position="270"/>
    </location>
</feature>
<keyword evidence="8 11" id="KW-1133">Transmembrane helix</keyword>
<feature type="region of interest" description="Disordered" evidence="10">
    <location>
        <begin position="65"/>
        <end position="133"/>
    </location>
</feature>
<dbReference type="EMBL" id="FNAJ01000002">
    <property type="protein sequence ID" value="SDD76618.1"/>
    <property type="molecule type" value="Genomic_DNA"/>
</dbReference>
<feature type="compositionally biased region" description="Pro residues" evidence="10">
    <location>
        <begin position="82"/>
        <end position="96"/>
    </location>
</feature>
<keyword evidence="9 11" id="KW-0472">Membrane</keyword>
<evidence type="ECO:0000256" key="10">
    <source>
        <dbReference type="SAM" id="MobiDB-lite"/>
    </source>
</evidence>
<protein>
    <submittedName>
        <fullName evidence="13">Outer membrane transport energization protein TonB</fullName>
    </submittedName>
</protein>